<gene>
    <name evidence="1" type="ORF">LPC04_28250</name>
</gene>
<accession>A0A9X2C490</accession>
<reference evidence="1" key="1">
    <citation type="submission" date="2021-11" db="EMBL/GenBank/DDBJ databases">
        <title>BS-T2-15 a new species belonging to the Comamonadaceae family isolated from the soil of a French oak forest.</title>
        <authorList>
            <person name="Mieszkin S."/>
            <person name="Alain K."/>
        </authorList>
    </citation>
    <scope>NUCLEOTIDE SEQUENCE</scope>
    <source>
        <strain evidence="1">BS-T2-15</strain>
    </source>
</reference>
<organism evidence="1 2">
    <name type="scientific">Scleromatobacter humisilvae</name>
    <dbReference type="NCBI Taxonomy" id="2897159"/>
    <lineage>
        <taxon>Bacteria</taxon>
        <taxon>Pseudomonadati</taxon>
        <taxon>Pseudomonadota</taxon>
        <taxon>Betaproteobacteria</taxon>
        <taxon>Burkholderiales</taxon>
        <taxon>Sphaerotilaceae</taxon>
        <taxon>Scleromatobacter</taxon>
    </lineage>
</organism>
<comment type="caution">
    <text evidence="1">The sequence shown here is derived from an EMBL/GenBank/DDBJ whole genome shotgun (WGS) entry which is preliminary data.</text>
</comment>
<dbReference type="EMBL" id="JAJLJH010000017">
    <property type="protein sequence ID" value="MCK9689629.1"/>
    <property type="molecule type" value="Genomic_DNA"/>
</dbReference>
<sequence length="104" mass="11237">MELKDDWDGRVLVTQVDGNARSDRAPKRYELTPGPHQFGIRYDVGQTVLAMTLSFTAVAGATYEIVPGADAPQARSIEVRLHLRDASSGTEVPAKVGYGSFSAK</sequence>
<evidence type="ECO:0000313" key="1">
    <source>
        <dbReference type="EMBL" id="MCK9689629.1"/>
    </source>
</evidence>
<proteinExistence type="predicted"/>
<dbReference type="AlphaFoldDB" id="A0A9X2C490"/>
<name>A0A9X2C490_9BURK</name>
<dbReference type="Proteomes" id="UP001139353">
    <property type="component" value="Unassembled WGS sequence"/>
</dbReference>
<keyword evidence="2" id="KW-1185">Reference proteome</keyword>
<dbReference type="RefSeq" id="WP_275685682.1">
    <property type="nucleotide sequence ID" value="NZ_JAJLJH010000017.1"/>
</dbReference>
<protein>
    <submittedName>
        <fullName evidence="1">Uncharacterized protein</fullName>
    </submittedName>
</protein>
<evidence type="ECO:0000313" key="2">
    <source>
        <dbReference type="Proteomes" id="UP001139353"/>
    </source>
</evidence>